<name>A0AAX4H682_9ASCO</name>
<feature type="region of interest" description="Disordered" evidence="1">
    <location>
        <begin position="251"/>
        <end position="271"/>
    </location>
</feature>
<feature type="region of interest" description="Disordered" evidence="1">
    <location>
        <begin position="58"/>
        <end position="86"/>
    </location>
</feature>
<feature type="compositionally biased region" description="Low complexity" evidence="1">
    <location>
        <begin position="59"/>
        <end position="69"/>
    </location>
</feature>
<feature type="region of interest" description="Disordered" evidence="1">
    <location>
        <begin position="114"/>
        <end position="135"/>
    </location>
</feature>
<dbReference type="KEGG" id="asau:88172325"/>
<feature type="region of interest" description="Disordered" evidence="1">
    <location>
        <begin position="324"/>
        <end position="357"/>
    </location>
</feature>
<dbReference type="Proteomes" id="UP001338582">
    <property type="component" value="Chromosome 2"/>
</dbReference>
<reference evidence="2 3" key="1">
    <citation type="submission" date="2023-10" db="EMBL/GenBank/DDBJ databases">
        <title>Draft Genome Sequence of Candida saopaulonensis from a very Premature Infant with Sepsis.</title>
        <authorList>
            <person name="Ning Y."/>
            <person name="Dai R."/>
            <person name="Xiao M."/>
            <person name="Xu Y."/>
            <person name="Yan Q."/>
            <person name="Zhang L."/>
        </authorList>
    </citation>
    <scope>NUCLEOTIDE SEQUENCE [LARGE SCALE GENOMIC DNA]</scope>
    <source>
        <strain evidence="2 3">19XY460</strain>
    </source>
</reference>
<organism evidence="2 3">
    <name type="scientific">Australozyma saopauloensis</name>
    <dbReference type="NCBI Taxonomy" id="291208"/>
    <lineage>
        <taxon>Eukaryota</taxon>
        <taxon>Fungi</taxon>
        <taxon>Dikarya</taxon>
        <taxon>Ascomycota</taxon>
        <taxon>Saccharomycotina</taxon>
        <taxon>Pichiomycetes</taxon>
        <taxon>Metschnikowiaceae</taxon>
        <taxon>Australozyma</taxon>
    </lineage>
</organism>
<evidence type="ECO:0000313" key="3">
    <source>
        <dbReference type="Proteomes" id="UP001338582"/>
    </source>
</evidence>
<keyword evidence="3" id="KW-1185">Reference proteome</keyword>
<evidence type="ECO:0000256" key="1">
    <source>
        <dbReference type="SAM" id="MobiDB-lite"/>
    </source>
</evidence>
<dbReference type="AlphaFoldDB" id="A0AAX4H682"/>
<proteinExistence type="predicted"/>
<dbReference type="GeneID" id="88172325"/>
<feature type="compositionally biased region" description="Polar residues" evidence="1">
    <location>
        <begin position="330"/>
        <end position="350"/>
    </location>
</feature>
<gene>
    <name evidence="2" type="ORF">PUMCH_001259</name>
</gene>
<dbReference type="RefSeq" id="XP_062876389.1">
    <property type="nucleotide sequence ID" value="XM_063020319.1"/>
</dbReference>
<accession>A0AAX4H682</accession>
<protein>
    <submittedName>
        <fullName evidence="2">Uncharacterized protein</fullName>
    </submittedName>
</protein>
<evidence type="ECO:0000313" key="2">
    <source>
        <dbReference type="EMBL" id="WPK24005.1"/>
    </source>
</evidence>
<sequence length="399" mass="44709">MLTEPKTPLRNIDRISKASNKTVRLSRSRFSAIHLPPHELYGVLLEILLRRSHNRIKRSASASRVASSPVQPPKTESRKRRRSSTILSRESGIVEHILKDYLRSFSRAIVRENGTCPNSSTSAPSESAPESAESVVEKCESAVDLSNQFHQSLPLPSENPLRTPTTRRRVNPRRNLRVRQEYDFMKYLDHAAEGTGNVFKNDYTSVFETEASTPRSRQEPVFRSDSGMDYLELRADFERAILHSRQAFAMLDPHNSGGPSSALDDNPEDDDNYRRPILEYDDRQITFGINPDTDMRVSGTTAVLSRSFADSPFFLKKSTVDISKDPSVSARESPSDTPSRLQKLQANTVTPPNPDLHRALPIDARELVDTTPGNSKSLLGNTESQIHGIVDSKDEDSLV</sequence>
<feature type="compositionally biased region" description="Low complexity" evidence="1">
    <location>
        <begin position="117"/>
        <end position="134"/>
    </location>
</feature>
<dbReference type="EMBL" id="CP138895">
    <property type="protein sequence ID" value="WPK24005.1"/>
    <property type="molecule type" value="Genomic_DNA"/>
</dbReference>